<organism evidence="9 10">
    <name type="scientific">Owenweeksia hongkongensis (strain DSM 17368 / CIP 108786 / JCM 12287 / NRRL B-23963 / UST20020801)</name>
    <dbReference type="NCBI Taxonomy" id="926562"/>
    <lineage>
        <taxon>Bacteria</taxon>
        <taxon>Pseudomonadati</taxon>
        <taxon>Bacteroidota</taxon>
        <taxon>Flavobacteriia</taxon>
        <taxon>Flavobacteriales</taxon>
        <taxon>Owenweeksiaceae</taxon>
        <taxon>Owenweeksia</taxon>
    </lineage>
</organism>
<dbReference type="Pfam" id="PF08447">
    <property type="entry name" value="PAS_3"/>
    <property type="match status" value="2"/>
</dbReference>
<dbReference type="SMART" id="SM00387">
    <property type="entry name" value="HATPase_c"/>
    <property type="match status" value="1"/>
</dbReference>
<feature type="domain" description="Histidine kinase" evidence="6">
    <location>
        <begin position="286"/>
        <end position="496"/>
    </location>
</feature>
<dbReference type="SMART" id="SM00086">
    <property type="entry name" value="PAC"/>
    <property type="match status" value="2"/>
</dbReference>
<dbReference type="InterPro" id="IPR005467">
    <property type="entry name" value="His_kinase_dom"/>
</dbReference>
<dbReference type="Pfam" id="PF02518">
    <property type="entry name" value="HATPase_c"/>
    <property type="match status" value="1"/>
</dbReference>
<dbReference type="PROSITE" id="PS50113">
    <property type="entry name" value="PAC"/>
    <property type="match status" value="2"/>
</dbReference>
<dbReference type="InterPro" id="IPR003594">
    <property type="entry name" value="HATPase_dom"/>
</dbReference>
<keyword evidence="4" id="KW-0808">Transferase</keyword>
<feature type="domain" description="PAS" evidence="7">
    <location>
        <begin position="11"/>
        <end position="83"/>
    </location>
</feature>
<dbReference type="RefSeq" id="WP_014201950.1">
    <property type="nucleotide sequence ID" value="NC_016599.1"/>
</dbReference>
<evidence type="ECO:0000259" key="6">
    <source>
        <dbReference type="PROSITE" id="PS50109"/>
    </source>
</evidence>
<feature type="domain" description="PAS" evidence="7">
    <location>
        <begin position="142"/>
        <end position="212"/>
    </location>
</feature>
<evidence type="ECO:0000256" key="3">
    <source>
        <dbReference type="ARBA" id="ARBA00022553"/>
    </source>
</evidence>
<dbReference type="STRING" id="926562.Oweho_1605"/>
<name>G8QZG6_OWEHD</name>
<dbReference type="OrthoDB" id="5522855at2"/>
<dbReference type="PATRIC" id="fig|926562.3.peg.1606"/>
<dbReference type="Proteomes" id="UP000005631">
    <property type="component" value="Chromosome"/>
</dbReference>
<evidence type="ECO:0000259" key="7">
    <source>
        <dbReference type="PROSITE" id="PS50112"/>
    </source>
</evidence>
<dbReference type="SUPFAM" id="SSF55785">
    <property type="entry name" value="PYP-like sensor domain (PAS domain)"/>
    <property type="match status" value="2"/>
</dbReference>
<evidence type="ECO:0000259" key="8">
    <source>
        <dbReference type="PROSITE" id="PS50113"/>
    </source>
</evidence>
<evidence type="ECO:0000256" key="2">
    <source>
        <dbReference type="ARBA" id="ARBA00012438"/>
    </source>
</evidence>
<dbReference type="SUPFAM" id="SSF55874">
    <property type="entry name" value="ATPase domain of HSP90 chaperone/DNA topoisomerase II/histidine kinase"/>
    <property type="match status" value="1"/>
</dbReference>
<dbReference type="Gene3D" id="3.30.565.10">
    <property type="entry name" value="Histidine kinase-like ATPase, C-terminal domain"/>
    <property type="match status" value="1"/>
</dbReference>
<dbReference type="Gene3D" id="3.30.450.20">
    <property type="entry name" value="PAS domain"/>
    <property type="match status" value="2"/>
</dbReference>
<dbReference type="InterPro" id="IPR000014">
    <property type="entry name" value="PAS"/>
</dbReference>
<proteinExistence type="predicted"/>
<feature type="domain" description="PAC" evidence="8">
    <location>
        <begin position="216"/>
        <end position="268"/>
    </location>
</feature>
<dbReference type="SMART" id="SM00091">
    <property type="entry name" value="PAS"/>
    <property type="match status" value="2"/>
</dbReference>
<keyword evidence="3" id="KW-0597">Phosphoprotein</keyword>
<evidence type="ECO:0000313" key="10">
    <source>
        <dbReference type="Proteomes" id="UP000005631"/>
    </source>
</evidence>
<dbReference type="PRINTS" id="PR00344">
    <property type="entry name" value="BCTRLSENSOR"/>
</dbReference>
<dbReference type="InterPro" id="IPR000700">
    <property type="entry name" value="PAS-assoc_C"/>
</dbReference>
<feature type="domain" description="PAC" evidence="8">
    <location>
        <begin position="88"/>
        <end position="141"/>
    </location>
</feature>
<dbReference type="EC" id="2.7.13.3" evidence="2"/>
<reference evidence="9 10" key="1">
    <citation type="journal article" date="2012" name="Stand. Genomic Sci.">
        <title>Genome sequence of the orange-pigmented seawater bacterium Owenweeksia hongkongensis type strain (UST20020801(T)).</title>
        <authorList>
            <person name="Riedel T."/>
            <person name="Held B."/>
            <person name="Nolan M."/>
            <person name="Lucas S."/>
            <person name="Lapidus A."/>
            <person name="Tice H."/>
            <person name="Del Rio T.G."/>
            <person name="Cheng J.F."/>
            <person name="Han C."/>
            <person name="Tapia R."/>
            <person name="Goodwin L.A."/>
            <person name="Pitluck S."/>
            <person name="Liolios K."/>
            <person name="Mavromatis K."/>
            <person name="Pagani I."/>
            <person name="Ivanova N."/>
            <person name="Mikhailova N."/>
            <person name="Pati A."/>
            <person name="Chen A."/>
            <person name="Palaniappan K."/>
            <person name="Rohde M."/>
            <person name="Tindall B.J."/>
            <person name="Detter J.C."/>
            <person name="Goker M."/>
            <person name="Woyke T."/>
            <person name="Bristow J."/>
            <person name="Eisen J.A."/>
            <person name="Markowitz V."/>
            <person name="Hugenholtz P."/>
            <person name="Klenk H.P."/>
            <person name="Kyrpides N.C."/>
        </authorList>
    </citation>
    <scope>NUCLEOTIDE SEQUENCE</scope>
    <source>
        <strain evidence="10">DSM 17368 / JCM 12287 / NRRL B-23963</strain>
    </source>
</reference>
<evidence type="ECO:0000256" key="5">
    <source>
        <dbReference type="ARBA" id="ARBA00022777"/>
    </source>
</evidence>
<dbReference type="AlphaFoldDB" id="G8QZG6"/>
<dbReference type="EMBL" id="CP003156">
    <property type="protein sequence ID" value="AEV32594.1"/>
    <property type="molecule type" value="Genomic_DNA"/>
</dbReference>
<keyword evidence="5" id="KW-0418">Kinase</keyword>
<dbReference type="InterPro" id="IPR013655">
    <property type="entry name" value="PAS_fold_3"/>
</dbReference>
<dbReference type="CDD" id="cd00082">
    <property type="entry name" value="HisKA"/>
    <property type="match status" value="1"/>
</dbReference>
<comment type="catalytic activity">
    <reaction evidence="1">
        <text>ATP + protein L-histidine = ADP + protein N-phospho-L-histidine.</text>
        <dbReference type="EC" id="2.7.13.3"/>
    </reaction>
</comment>
<dbReference type="InterPro" id="IPR036097">
    <property type="entry name" value="HisK_dim/P_sf"/>
</dbReference>
<dbReference type="PANTHER" id="PTHR43304:SF1">
    <property type="entry name" value="PAC DOMAIN-CONTAINING PROTEIN"/>
    <property type="match status" value="1"/>
</dbReference>
<dbReference type="InterPro" id="IPR035965">
    <property type="entry name" value="PAS-like_dom_sf"/>
</dbReference>
<dbReference type="eggNOG" id="COG2202">
    <property type="taxonomic scope" value="Bacteria"/>
</dbReference>
<dbReference type="PROSITE" id="PS50109">
    <property type="entry name" value="HIS_KIN"/>
    <property type="match status" value="1"/>
</dbReference>
<dbReference type="eggNOG" id="COG4251">
    <property type="taxonomic scope" value="Bacteria"/>
</dbReference>
<protein>
    <recommendedName>
        <fullName evidence="2">histidine kinase</fullName>
        <ecNumber evidence="2">2.7.13.3</ecNumber>
    </recommendedName>
</protein>
<dbReference type="GO" id="GO:0000155">
    <property type="term" value="F:phosphorelay sensor kinase activity"/>
    <property type="evidence" value="ECO:0007669"/>
    <property type="project" value="InterPro"/>
</dbReference>
<dbReference type="InterPro" id="IPR003661">
    <property type="entry name" value="HisK_dim/P_dom"/>
</dbReference>
<gene>
    <name evidence="9" type="ordered locus">Oweho_1605</name>
</gene>
<dbReference type="InterPro" id="IPR001610">
    <property type="entry name" value="PAC"/>
</dbReference>
<dbReference type="PANTHER" id="PTHR43304">
    <property type="entry name" value="PHYTOCHROME-LIKE PROTEIN CPH1"/>
    <property type="match status" value="1"/>
</dbReference>
<dbReference type="InterPro" id="IPR052162">
    <property type="entry name" value="Sensor_kinase/Photoreceptor"/>
</dbReference>
<dbReference type="KEGG" id="oho:Oweho_1605"/>
<evidence type="ECO:0000256" key="4">
    <source>
        <dbReference type="ARBA" id="ARBA00022679"/>
    </source>
</evidence>
<dbReference type="CDD" id="cd00130">
    <property type="entry name" value="PAS"/>
    <property type="match status" value="2"/>
</dbReference>
<keyword evidence="10" id="KW-1185">Reference proteome</keyword>
<dbReference type="Gene3D" id="1.10.287.130">
    <property type="match status" value="1"/>
</dbReference>
<evidence type="ECO:0000313" key="9">
    <source>
        <dbReference type="EMBL" id="AEV32594.1"/>
    </source>
</evidence>
<sequence length="496" mass="57512">MEKKPDWQLAENNYYKLLLDDTLAGYWVRNFKDNTGYLSPAFKKMFGYQDEEMLTSIESWEQIIFPEDLDKLYKNFEQHVKSRGEIPHRIEVRYKHKDGSTVWVQAIGRVVEWDEDFNPVRMIGCHIDISKQKKIEDDLKISEQQFKGAFQYSSIGMALVSLEGKWIRVNNKICDILGYSNDELLATTFQDITHPEDLRLDLDLLQEVIDRKRNHYQIEKRYFHKNGEIIWVQLNVSIITNDAGDPLHFVSQIQDITKRKQTEANLIALTEKLTARNKKLGDFAHIASHNLRAPVSNLTTLINMYNQVDELEDREEVYKNFQRVVNHLSSTLNDLIDSLKIQENLDQTRESISFEEVLGKTKEILVAQILETDTVIETDFSEVHSIIYHRPYLESIFLNLLSNAIKYRSPDRNPIIRISTGKLGKGVTYLKISDNGIGINLKRHGHKVFGLHKTFHRHKEAKGVGLFMTRAQVEAMGGQISVESVEHEGTTFTILF</sequence>
<dbReference type="InterPro" id="IPR036890">
    <property type="entry name" value="HATPase_C_sf"/>
</dbReference>
<evidence type="ECO:0000256" key="1">
    <source>
        <dbReference type="ARBA" id="ARBA00000085"/>
    </source>
</evidence>
<dbReference type="HOGENOM" id="CLU_000445_114_71_10"/>
<dbReference type="NCBIfam" id="TIGR00229">
    <property type="entry name" value="sensory_box"/>
    <property type="match status" value="2"/>
</dbReference>
<dbReference type="InterPro" id="IPR004358">
    <property type="entry name" value="Sig_transdc_His_kin-like_C"/>
</dbReference>
<dbReference type="SUPFAM" id="SSF47384">
    <property type="entry name" value="Homodimeric domain of signal transducing histidine kinase"/>
    <property type="match status" value="1"/>
</dbReference>
<dbReference type="PROSITE" id="PS50112">
    <property type="entry name" value="PAS"/>
    <property type="match status" value="2"/>
</dbReference>
<accession>G8QZG6</accession>